<accession>A0ABR5VHF0</accession>
<proteinExistence type="predicted"/>
<evidence type="ECO:0000313" key="3">
    <source>
        <dbReference type="Proteomes" id="UP000075766"/>
    </source>
</evidence>
<name>A0ABR5VHF0_MARGR</name>
<evidence type="ECO:0000313" key="2">
    <source>
        <dbReference type="EMBL" id="KXX64904.1"/>
    </source>
</evidence>
<protein>
    <submittedName>
        <fullName evidence="2">Uncharacterized protein</fullName>
    </submittedName>
</protein>
<dbReference type="EMBL" id="LSYU01000044">
    <property type="protein sequence ID" value="KXX64904.1"/>
    <property type="molecule type" value="Genomic_DNA"/>
</dbReference>
<reference evidence="2 3" key="1">
    <citation type="submission" date="2016-02" db="EMBL/GenBank/DDBJ databases">
        <title>Genome sequence of Marichromatium gracile YL-28, a purple sulfur bacterium.</title>
        <authorList>
            <person name="Zhao C."/>
            <person name="Hong X."/>
            <person name="Chen S."/>
            <person name="Yang S."/>
        </authorList>
    </citation>
    <scope>NUCLEOTIDE SEQUENCE [LARGE SCALE GENOMIC DNA]</scope>
    <source>
        <strain evidence="2 3">YL28</strain>
    </source>
</reference>
<gene>
    <name evidence="2" type="ORF">AY586_02150</name>
</gene>
<sequence>MIPAGQGSCPGGGLGAGASSPQRAQRARARQLGERAGALAVDHQLQVVEGRVGLAVGVAPAGVLGLVRAAVPAPFTEVEAAAEGQCVVDDHQLLVVTGRQRVVVIEGEVQARVLAPGVDAEEQRFALERVDRRIVPEQDPGLEPGGAFEQGMEQFAESGRQPVAGVLAHQLELTVQVPAEDQDAMPGIDQCPAQGGEVAFAVDQWCQTAGAGDLPAGLAGYQQRGGCVTFHRRSSCSGGAR</sequence>
<keyword evidence="3" id="KW-1185">Reference proteome</keyword>
<comment type="caution">
    <text evidence="2">The sequence shown here is derived from an EMBL/GenBank/DDBJ whole genome shotgun (WGS) entry which is preliminary data.</text>
</comment>
<organism evidence="2 3">
    <name type="scientific">Marichromatium gracile</name>
    <name type="common">Chromatium gracile</name>
    <dbReference type="NCBI Taxonomy" id="1048"/>
    <lineage>
        <taxon>Bacteria</taxon>
        <taxon>Pseudomonadati</taxon>
        <taxon>Pseudomonadota</taxon>
        <taxon>Gammaproteobacteria</taxon>
        <taxon>Chromatiales</taxon>
        <taxon>Chromatiaceae</taxon>
        <taxon>Marichromatium</taxon>
    </lineage>
</organism>
<feature type="region of interest" description="Disordered" evidence="1">
    <location>
        <begin position="1"/>
        <end position="29"/>
    </location>
</feature>
<evidence type="ECO:0000256" key="1">
    <source>
        <dbReference type="SAM" id="MobiDB-lite"/>
    </source>
</evidence>
<dbReference type="Proteomes" id="UP000075766">
    <property type="component" value="Unassembled WGS sequence"/>
</dbReference>